<evidence type="ECO:0000313" key="7">
    <source>
        <dbReference type="Proteomes" id="UP001215231"/>
    </source>
</evidence>
<dbReference type="InterPro" id="IPR024674">
    <property type="entry name" value="HpaB/PvcC/4-BUDH_N"/>
</dbReference>
<accession>A0ABY7VE32</accession>
<dbReference type="Gene3D" id="1.20.140.10">
    <property type="entry name" value="Butyryl-CoA Dehydrogenase, subunit A, domain 3"/>
    <property type="match status" value="1"/>
</dbReference>
<evidence type="ECO:0000256" key="2">
    <source>
        <dbReference type="ARBA" id="ARBA00022827"/>
    </source>
</evidence>
<proteinExistence type="predicted"/>
<dbReference type="RefSeq" id="WP_274052024.1">
    <property type="nucleotide sequence ID" value="NZ_CP059693.1"/>
</dbReference>
<evidence type="ECO:0000256" key="1">
    <source>
        <dbReference type="ARBA" id="ARBA00022630"/>
    </source>
</evidence>
<dbReference type="Proteomes" id="UP001215231">
    <property type="component" value="Chromosome"/>
</dbReference>
<dbReference type="InterPro" id="IPR009100">
    <property type="entry name" value="AcylCoA_DH/oxidase_NM_dom_sf"/>
</dbReference>
<feature type="domain" description="HpaB/PvcC/4-BUDH C-terminal" evidence="4">
    <location>
        <begin position="264"/>
        <end position="460"/>
    </location>
</feature>
<dbReference type="Pfam" id="PF03241">
    <property type="entry name" value="HpaB"/>
    <property type="match status" value="1"/>
</dbReference>
<evidence type="ECO:0000259" key="5">
    <source>
        <dbReference type="Pfam" id="PF11794"/>
    </source>
</evidence>
<dbReference type="PIRSF" id="PIRSF000331">
    <property type="entry name" value="HpaA_HpaB"/>
    <property type="match status" value="1"/>
</dbReference>
<reference evidence="6 7" key="1">
    <citation type="journal article" date="2022" name="Mar. Drugs">
        <title>Bioassay-Guided Fractionation Leads to the Detection of Cholic Acid Generated by the Rare Thalassomonas sp.</title>
        <authorList>
            <person name="Pheiffer F."/>
            <person name="Schneider Y.K."/>
            <person name="Hansen E.H."/>
            <person name="Andersen J.H."/>
            <person name="Isaksson J."/>
            <person name="Busche T."/>
            <person name="R C."/>
            <person name="Kalinowski J."/>
            <person name="Zyl L.V."/>
            <person name="Trindade M."/>
        </authorList>
    </citation>
    <scope>NUCLEOTIDE SEQUENCE [LARGE SCALE GENOMIC DNA]</scope>
    <source>
        <strain evidence="6 7">A5K-61T</strain>
    </source>
</reference>
<dbReference type="Gene3D" id="1.10.3140.10">
    <property type="entry name" value="4-hydroxybutyryl-coa dehydratase, domain 1"/>
    <property type="match status" value="1"/>
</dbReference>
<protein>
    <submittedName>
        <fullName evidence="6">4-hydroxyphenylacetate 3-monooxygenase</fullName>
    </submittedName>
</protein>
<evidence type="ECO:0000256" key="3">
    <source>
        <dbReference type="ARBA" id="ARBA00023002"/>
    </source>
</evidence>
<dbReference type="InterPro" id="IPR004925">
    <property type="entry name" value="HpaB/PvcC/4-BUDH"/>
</dbReference>
<dbReference type="SUPFAM" id="SSF56645">
    <property type="entry name" value="Acyl-CoA dehydrogenase NM domain-like"/>
    <property type="match status" value="1"/>
</dbReference>
<dbReference type="Gene3D" id="2.40.110.10">
    <property type="entry name" value="Butyryl-CoA Dehydrogenase, subunit A, domain 2"/>
    <property type="match status" value="1"/>
</dbReference>
<dbReference type="Pfam" id="PF11794">
    <property type="entry name" value="HpaB_N"/>
    <property type="match status" value="1"/>
</dbReference>
<sequence>MLRSKKDYLRQLNDGRQVYFGGEPVANVAEFAATKGGAQTIGDIIECHSNDRQLTYRDEQTGVSYPYSYAIPKSQEMLAGKGKAFRKVAELTGGLMARTPDFLATMLASWENVSDVFGQYAGNVRNYYRYSRDHFVCHSHAISDPPVDRYRQKDNGLRKVGQTDEGIIVSGVKMLATLAPLCDELLIYPYKPLPQDRPDRAISFAVPINTPGLKLICRDGLSESKNLFDSPLSGRFDEIDCVCIFDNVLVPNDRVFIDGDVEFANTLRDKTNMVSFLWQQGAIRVAVEADMLAGVAIQLAEYSGRNVNTEVTSMLGQLMSQAEAINALVMAAEINFIRDDQQTYTCNLKSLGAVKTLAFDFYERAIANIRKIGASDLVVVPSKEMLVNIDGLVDYYGGSPEDNFEYIKLLKLASELAVKNFAGRQLLYEEFYLGPQILLKSIQYQKHDRSKYTDLVQSLITY</sequence>
<dbReference type="InterPro" id="IPR046373">
    <property type="entry name" value="Acyl-CoA_Oxase/DH_mid-dom_sf"/>
</dbReference>
<dbReference type="PANTHER" id="PTHR36117">
    <property type="entry name" value="4-HYDROXYPHENYLACETATE 3-MONOOXYGENASE-RELATED"/>
    <property type="match status" value="1"/>
</dbReference>
<dbReference type="PANTHER" id="PTHR36117:SF3">
    <property type="entry name" value="4-HYDROXYPHENYLACETATE 3-MONOOXYGENASE-RELATED"/>
    <property type="match status" value="1"/>
</dbReference>
<name>A0ABY7VE32_9GAMM</name>
<evidence type="ECO:0000313" key="6">
    <source>
        <dbReference type="EMBL" id="WDE11821.1"/>
    </source>
</evidence>
<evidence type="ECO:0000259" key="4">
    <source>
        <dbReference type="Pfam" id="PF03241"/>
    </source>
</evidence>
<dbReference type="EMBL" id="CP059693">
    <property type="protein sequence ID" value="WDE11821.1"/>
    <property type="molecule type" value="Genomic_DNA"/>
</dbReference>
<keyword evidence="7" id="KW-1185">Reference proteome</keyword>
<feature type="domain" description="HpaB/PvcC/4-BUDH N-terminal" evidence="5">
    <location>
        <begin position="5"/>
        <end position="257"/>
    </location>
</feature>
<keyword evidence="1" id="KW-0285">Flavoprotein</keyword>
<dbReference type="InterPro" id="IPR036250">
    <property type="entry name" value="AcylCo_DH-like_C"/>
</dbReference>
<keyword evidence="3" id="KW-0560">Oxidoreductase</keyword>
<gene>
    <name evidence="6" type="ORF">H3N35_27135</name>
</gene>
<organism evidence="6 7">
    <name type="scientific">Thalassomonas haliotis</name>
    <dbReference type="NCBI Taxonomy" id="485448"/>
    <lineage>
        <taxon>Bacteria</taxon>
        <taxon>Pseudomonadati</taxon>
        <taxon>Pseudomonadota</taxon>
        <taxon>Gammaproteobacteria</taxon>
        <taxon>Alteromonadales</taxon>
        <taxon>Colwelliaceae</taxon>
        <taxon>Thalassomonas</taxon>
    </lineage>
</organism>
<dbReference type="InterPro" id="IPR024719">
    <property type="entry name" value="HpaB/PvcC/4-BUDH_C"/>
</dbReference>
<dbReference type="SUPFAM" id="SSF47203">
    <property type="entry name" value="Acyl-CoA dehydrogenase C-terminal domain-like"/>
    <property type="match status" value="1"/>
</dbReference>
<keyword evidence="2" id="KW-0274">FAD</keyword>